<organism evidence="1 2">
    <name type="scientific">Streptomyces poonensis</name>
    <dbReference type="NCBI Taxonomy" id="68255"/>
    <lineage>
        <taxon>Bacteria</taxon>
        <taxon>Bacillati</taxon>
        <taxon>Actinomycetota</taxon>
        <taxon>Actinomycetes</taxon>
        <taxon>Kitasatosporales</taxon>
        <taxon>Streptomycetaceae</taxon>
        <taxon>Streptomyces</taxon>
    </lineage>
</organism>
<keyword evidence="2" id="KW-1185">Reference proteome</keyword>
<evidence type="ECO:0008006" key="3">
    <source>
        <dbReference type="Google" id="ProtNLM"/>
    </source>
</evidence>
<comment type="caution">
    <text evidence="1">The sequence shown here is derived from an EMBL/GenBank/DDBJ whole genome shotgun (WGS) entry which is preliminary data.</text>
</comment>
<name>A0A918PDT6_9ACTN</name>
<dbReference type="AlphaFoldDB" id="A0A918PDT6"/>
<dbReference type="Proteomes" id="UP000622166">
    <property type="component" value="Unassembled WGS sequence"/>
</dbReference>
<proteinExistence type="predicted"/>
<reference evidence="1" key="2">
    <citation type="submission" date="2020-09" db="EMBL/GenBank/DDBJ databases">
        <authorList>
            <person name="Sun Q."/>
            <person name="Ohkuma M."/>
        </authorList>
    </citation>
    <scope>NUCLEOTIDE SEQUENCE</scope>
    <source>
        <strain evidence="1">JCM 4815</strain>
    </source>
</reference>
<reference evidence="1" key="1">
    <citation type="journal article" date="2014" name="Int. J. Syst. Evol. Microbiol.">
        <title>Complete genome sequence of Corynebacterium casei LMG S-19264T (=DSM 44701T), isolated from a smear-ripened cheese.</title>
        <authorList>
            <consortium name="US DOE Joint Genome Institute (JGI-PGF)"/>
            <person name="Walter F."/>
            <person name="Albersmeier A."/>
            <person name="Kalinowski J."/>
            <person name="Ruckert C."/>
        </authorList>
    </citation>
    <scope>NUCLEOTIDE SEQUENCE</scope>
    <source>
        <strain evidence="1">JCM 4815</strain>
    </source>
</reference>
<protein>
    <recommendedName>
        <fullName evidence="3">Type VII secretion system-associated protein</fullName>
    </recommendedName>
</protein>
<dbReference type="RefSeq" id="WP_189857301.1">
    <property type="nucleotide sequence ID" value="NZ_BMVW01000002.1"/>
</dbReference>
<evidence type="ECO:0000313" key="1">
    <source>
        <dbReference type="EMBL" id="GGZ00863.1"/>
    </source>
</evidence>
<dbReference type="NCBIfam" id="NF033533">
    <property type="entry name" value="lone7_assoc_B"/>
    <property type="match status" value="1"/>
</dbReference>
<dbReference type="EMBL" id="BMVW01000002">
    <property type="protein sequence ID" value="GGZ00863.1"/>
    <property type="molecule type" value="Genomic_DNA"/>
</dbReference>
<dbReference type="InterPro" id="IPR049801">
    <property type="entry name" value="T7SS_assoc-like"/>
</dbReference>
<evidence type="ECO:0000313" key="2">
    <source>
        <dbReference type="Proteomes" id="UP000622166"/>
    </source>
</evidence>
<accession>A0A918PDT6</accession>
<gene>
    <name evidence="1" type="ORF">GCM10010365_19620</name>
</gene>
<sequence length="155" mass="16759">MADSAPVNLDKAWLENFLNDDVKDFLSALEKIMADGTVGGEEIPALYNLLPEGQHGPGVLPGAKLPLTIGGMETDTETNGQHLTTAVKELITAIHTILENQKLLFESIEDGLADSIDELFKTQGENLEKIDGEKLVDIFSEVDEYLSGTGAEDDD</sequence>